<evidence type="ECO:0000259" key="4">
    <source>
        <dbReference type="PROSITE" id="PS01180"/>
    </source>
</evidence>
<sequence>MTSPALLVLSLFLVCSVFGMITVHTGHDNNSKQKNIVNNTLIKEVNMRNLTMETLRTKTLENRYVSFDENIEELRNNFTYKYDDIYTADDDLIYSKININKSLHNIIDRRRIVRRNEGSRILREILRPRRRFKREEDSERCETFYYQKGRTQISHPYSKNDTNKLYYGDIDCTTTIEGPEGSVIKLTFVDIFHIEDHPECAYDFLESHSEMWLAEEVNEELVSEFYFLGRLAAIVQ</sequence>
<comment type="caution">
    <text evidence="2">Lacks conserved residue(s) required for the propagation of feature annotation.</text>
</comment>
<evidence type="ECO:0000313" key="5">
    <source>
        <dbReference type="RefSeq" id="XP_013165308.1"/>
    </source>
</evidence>
<dbReference type="SUPFAM" id="SSF49854">
    <property type="entry name" value="Spermadhesin, CUB domain"/>
    <property type="match status" value="1"/>
</dbReference>
<evidence type="ECO:0000256" key="1">
    <source>
        <dbReference type="ARBA" id="ARBA00023157"/>
    </source>
</evidence>
<dbReference type="GeneID" id="106116113"/>
<reference evidence="5" key="1">
    <citation type="submission" date="2025-08" db="UniProtKB">
        <authorList>
            <consortium name="RefSeq"/>
        </authorList>
    </citation>
    <scope>IDENTIFICATION</scope>
</reference>
<feature type="signal peptide" evidence="3">
    <location>
        <begin position="1"/>
        <end position="19"/>
    </location>
</feature>
<dbReference type="Pfam" id="PF00431">
    <property type="entry name" value="CUB"/>
    <property type="match status" value="1"/>
</dbReference>
<feature type="chain" id="PRO_5042474343" evidence="3">
    <location>
        <begin position="20"/>
        <end position="236"/>
    </location>
</feature>
<dbReference type="AlphaFoldDB" id="A0AAJ6Z4V1"/>
<gene>
    <name evidence="5" type="primary">LOC106116113</name>
</gene>
<evidence type="ECO:0000256" key="3">
    <source>
        <dbReference type="SAM" id="SignalP"/>
    </source>
</evidence>
<dbReference type="CDD" id="cd00041">
    <property type="entry name" value="CUB"/>
    <property type="match status" value="1"/>
</dbReference>
<dbReference type="PROSITE" id="PS01180">
    <property type="entry name" value="CUB"/>
    <property type="match status" value="1"/>
</dbReference>
<dbReference type="Proteomes" id="UP000694872">
    <property type="component" value="Unplaced"/>
</dbReference>
<accession>A0AAJ6Z4V1</accession>
<proteinExistence type="predicted"/>
<keyword evidence="3" id="KW-0732">Signal</keyword>
<organism evidence="5">
    <name type="scientific">Papilio xuthus</name>
    <name type="common">Asian swallowtail butterfly</name>
    <dbReference type="NCBI Taxonomy" id="66420"/>
    <lineage>
        <taxon>Eukaryota</taxon>
        <taxon>Metazoa</taxon>
        <taxon>Ecdysozoa</taxon>
        <taxon>Arthropoda</taxon>
        <taxon>Hexapoda</taxon>
        <taxon>Insecta</taxon>
        <taxon>Pterygota</taxon>
        <taxon>Neoptera</taxon>
        <taxon>Endopterygota</taxon>
        <taxon>Lepidoptera</taxon>
        <taxon>Glossata</taxon>
        <taxon>Ditrysia</taxon>
        <taxon>Papilionoidea</taxon>
        <taxon>Papilionidae</taxon>
        <taxon>Papilioninae</taxon>
        <taxon>Papilio</taxon>
    </lineage>
</organism>
<dbReference type="InterPro" id="IPR035914">
    <property type="entry name" value="Sperma_CUB_dom_sf"/>
</dbReference>
<dbReference type="InterPro" id="IPR000859">
    <property type="entry name" value="CUB_dom"/>
</dbReference>
<dbReference type="Gene3D" id="2.60.120.290">
    <property type="entry name" value="Spermadhesin, CUB domain"/>
    <property type="match status" value="1"/>
</dbReference>
<feature type="domain" description="CUB" evidence="4">
    <location>
        <begin position="141"/>
        <end position="236"/>
    </location>
</feature>
<keyword evidence="1" id="KW-1015">Disulfide bond</keyword>
<evidence type="ECO:0000256" key="2">
    <source>
        <dbReference type="PROSITE-ProRule" id="PRU00059"/>
    </source>
</evidence>
<protein>
    <submittedName>
        <fullName evidence="5">Uncharacterized protein LOC106116113</fullName>
    </submittedName>
</protein>
<dbReference type="KEGG" id="pxu:106116113"/>
<name>A0AAJ6Z4V1_PAPXU</name>
<dbReference type="RefSeq" id="XP_013165308.1">
    <property type="nucleotide sequence ID" value="XM_013309854.1"/>
</dbReference>